<dbReference type="AlphaFoldDB" id="A0A0D2FII1"/>
<dbReference type="Proteomes" id="UP000054342">
    <property type="component" value="Unassembled WGS sequence"/>
</dbReference>
<dbReference type="EMBL" id="KN847317">
    <property type="protein sequence ID" value="KIW59949.1"/>
    <property type="molecule type" value="Genomic_DNA"/>
</dbReference>
<dbReference type="HOGENOM" id="CLU_816451_0_0_1"/>
<organism evidence="1 2">
    <name type="scientific">Exophiala xenobiotica</name>
    <dbReference type="NCBI Taxonomy" id="348802"/>
    <lineage>
        <taxon>Eukaryota</taxon>
        <taxon>Fungi</taxon>
        <taxon>Dikarya</taxon>
        <taxon>Ascomycota</taxon>
        <taxon>Pezizomycotina</taxon>
        <taxon>Eurotiomycetes</taxon>
        <taxon>Chaetothyriomycetidae</taxon>
        <taxon>Chaetothyriales</taxon>
        <taxon>Herpotrichiellaceae</taxon>
        <taxon>Exophiala</taxon>
    </lineage>
</organism>
<sequence length="340" mass="39116">MAKLLDLPTEVLAMIVDLLFAESTVGLKRDWHYQRAAINPFGLFHTCSALHNSKLLKHVAWKSVTLKVAPYTIRSPRSTRSRFFMPLEEAALVRTVVLDSEVPVIVKEETDNLASYFPSLTKFIFLHGAQRGVSWIGSDLKLKEAFHACVAAETGIQVCPLELIYKSFRQDSAFGEVWGHDHFFEKDFIAVFDFFPRLVRADWTCGCRAPVDSQDDCQYMQNMSLETHHAYFHLSLIFIHASHEDFSLWQSKMSTSRIGLSWPDRRGWTRFLAVETLPLETHEHNARYLEREVVFRLYSRSRSSDRSGNSRADSLVSKTQTNALCDMKAENGALRYRTRR</sequence>
<evidence type="ECO:0000313" key="1">
    <source>
        <dbReference type="EMBL" id="KIW59949.1"/>
    </source>
</evidence>
<proteinExistence type="predicted"/>
<reference evidence="1 2" key="1">
    <citation type="submission" date="2015-01" db="EMBL/GenBank/DDBJ databases">
        <title>The Genome Sequence of Exophiala xenobiotica CBS118157.</title>
        <authorList>
            <consortium name="The Broad Institute Genomics Platform"/>
            <person name="Cuomo C."/>
            <person name="de Hoog S."/>
            <person name="Gorbushina A."/>
            <person name="Stielow B."/>
            <person name="Teixiera M."/>
            <person name="Abouelleil A."/>
            <person name="Chapman S.B."/>
            <person name="Priest M."/>
            <person name="Young S.K."/>
            <person name="Wortman J."/>
            <person name="Nusbaum C."/>
            <person name="Birren B."/>
        </authorList>
    </citation>
    <scope>NUCLEOTIDE SEQUENCE [LARGE SCALE GENOMIC DNA]</scope>
    <source>
        <strain evidence="1 2">CBS 118157</strain>
    </source>
</reference>
<protein>
    <submittedName>
        <fullName evidence="1">Uncharacterized protein</fullName>
    </submittedName>
</protein>
<evidence type="ECO:0000313" key="2">
    <source>
        <dbReference type="Proteomes" id="UP000054342"/>
    </source>
</evidence>
<dbReference type="GeneID" id="25322115"/>
<dbReference type="OrthoDB" id="10672278at2759"/>
<name>A0A0D2FII1_9EURO</name>
<gene>
    <name evidence="1" type="ORF">PV05_00207</name>
</gene>
<dbReference type="RefSeq" id="XP_013320533.1">
    <property type="nucleotide sequence ID" value="XM_013465079.1"/>
</dbReference>
<keyword evidence="2" id="KW-1185">Reference proteome</keyword>
<accession>A0A0D2FII1</accession>